<evidence type="ECO:0000313" key="1">
    <source>
        <dbReference type="EMBL" id="REC63648.1"/>
    </source>
</evidence>
<evidence type="ECO:0008006" key="3">
    <source>
        <dbReference type="Google" id="ProtNLM"/>
    </source>
</evidence>
<gene>
    <name evidence="1" type="ORF">DRF65_02735</name>
</gene>
<comment type="caution">
    <text evidence="1">The sequence shown here is derived from an EMBL/GenBank/DDBJ whole genome shotgun (WGS) entry which is preliminary data.</text>
</comment>
<dbReference type="Proteomes" id="UP000256686">
    <property type="component" value="Unassembled WGS sequence"/>
</dbReference>
<protein>
    <recommendedName>
        <fullName evidence="3">YD repeat-containing protein</fullName>
    </recommendedName>
</protein>
<accession>A0A3D9CD09</accession>
<organism evidence="1 2">
    <name type="scientific">Chryseobacterium pennae</name>
    <dbReference type="NCBI Taxonomy" id="2258962"/>
    <lineage>
        <taxon>Bacteria</taxon>
        <taxon>Pseudomonadati</taxon>
        <taxon>Bacteroidota</taxon>
        <taxon>Flavobacteriia</taxon>
        <taxon>Flavobacteriales</taxon>
        <taxon>Weeksellaceae</taxon>
        <taxon>Chryseobacterium group</taxon>
        <taxon>Chryseobacterium</taxon>
    </lineage>
</organism>
<name>A0A3D9CD09_9FLAO</name>
<dbReference type="AlphaFoldDB" id="A0A3D9CD09"/>
<evidence type="ECO:0000313" key="2">
    <source>
        <dbReference type="Proteomes" id="UP000256686"/>
    </source>
</evidence>
<reference evidence="2" key="1">
    <citation type="submission" date="2018-06" db="EMBL/GenBank/DDBJ databases">
        <authorList>
            <person name="Lum Nde A."/>
            <person name="Hugo C."/>
        </authorList>
    </citation>
    <scope>NUCLEOTIDE SEQUENCE [LARGE SCALE GENOMIC DNA]</scope>
    <source>
        <strain evidence="2">1_F178</strain>
    </source>
</reference>
<proteinExistence type="predicted"/>
<sequence>MLLVFQLYSGQASPEPNNNYGLPRIVAPSQETFASSRISFEQSSNGDFTHQVPVYTQLRTPISLNYSSGVRADDIGTSTGMSWMLTAPGVISRVVKDETDENNTNWKPETVNETANLAQIREAARTGNEMDTEYDWFNFSIANGLSGSFYINNTLQVFTESKDKVKIEITDLNLPVFGYGKLFRFKLTDKTGTEYYFGGAVENIERSTTQSAGPDRKAITGWYLYKIIGPDKRETNFTYITEPLTYYSSLNAGFSLLGKCPSASSGSQYTYNDIVKSKVIQQSYKPRLTLISEDDKNVSFIYGKARNDLFNSNAENNLLTSIEVKNGNLLIEKFNLEYQDVTSSAAATYYGIPSNETSTRNRHFLKSLKNVTRNTSTDFSYYSPEKLPARFSLDTDYFGYPNNKSNSSPFPAPRPTNNFGIFQSFGAYMPLTILSANKEVEPSWASIGNLKQITHPTKGISEIFYDPNSSAGATTKEVMELGGVEALYTPCDPSHNFPTGTFTFVSNGTDIHYFAAAGPYPAQGCYEPEPKLVKHTLTITDETTGTNVRTAAGNGTKELDSDAPGSSAIATVAGHTYKATYTVKGVAASSGVASIYYNAHNVTTYEPVYFGGSRVSSIKESDIEGDSYTRKFYYNSLANISSPKTSVADFNLNYIGAKAGETSIPCTSGSNNFPSVEIVNIYTGSQNNLLPNFNHRKNKVTYTDITEVIENKSAIERKFSYIPNAEYNIGRWPAIYNIPGTNSGEEKSYLLLEENRYQYENVAFKKQLVKTYKYEYSQLKSLKSYVFKENFTYNPNPNEDQLLNISYGSYENYYGFYNPTEVKTTESLPDGSAMTSTSFSSYGNPNHHQVTSSKTVYADGSAHETTYQYAHEKGNQKLINANMIGVPLETAVTKIQNGNSPSGKIISKMETRYDDSATLFPTSVISTGLQGNTTTEVIYDQYDSKGNIQQYTTKDGIPTVIIWGYNKTQPIAEIKGAKLTDILQSLINLIVNASNTDELAEINNDETVLLKALRSFRERLPEYQISTYTYDPLVGIRSITPPSGITEFYYYDSANRLDKVIDANGKILKEMKYNYKN</sequence>
<dbReference type="EMBL" id="QNVT01000002">
    <property type="protein sequence ID" value="REC63648.1"/>
    <property type="molecule type" value="Genomic_DNA"/>
</dbReference>
<keyword evidence="2" id="KW-1185">Reference proteome</keyword>